<comment type="caution">
    <text evidence="1">The sequence shown here is derived from an EMBL/GenBank/DDBJ whole genome shotgun (WGS) entry which is preliminary data.</text>
</comment>
<dbReference type="EMBL" id="CBSV010000143">
    <property type="protein sequence ID" value="CDH01665.1"/>
    <property type="molecule type" value="Genomic_DNA"/>
</dbReference>
<reference evidence="1" key="1">
    <citation type="submission" date="2013-07" db="EMBL/GenBank/DDBJ databases">
        <title>Sub-species coevolution in mutualistic symbiosis.</title>
        <authorList>
            <person name="Murfin K."/>
            <person name="Klassen J."/>
            <person name="Lee M."/>
            <person name="Forst S."/>
            <person name="Stock P."/>
            <person name="Goodrich-Blair H."/>
        </authorList>
    </citation>
    <scope>NUCLEOTIDE SEQUENCE [LARGE SCALE GENOMIC DNA]</scope>
    <source>
        <strain evidence="1">Feltiae Moldova</strain>
    </source>
</reference>
<name>A0A077NS91_XENBV</name>
<dbReference type="HOGENOM" id="CLU_3259926_0_0_6"/>
<evidence type="ECO:0000313" key="1">
    <source>
        <dbReference type="EMBL" id="CDH01665.1"/>
    </source>
</evidence>
<sequence length="42" mass="5138">MHETVTWNHCCQYMWQLLKGVEKFINSFIKTYLSLIPNHNLR</sequence>
<gene>
    <name evidence="1" type="ORF">XBFM1_2270008</name>
</gene>
<dbReference type="AlphaFoldDB" id="A0A077NS91"/>
<dbReference type="Proteomes" id="UP000028487">
    <property type="component" value="Unassembled WGS sequence"/>
</dbReference>
<organism evidence="1 2">
    <name type="scientific">Xenorhabdus bovienii str. feltiae Moldova</name>
    <dbReference type="NCBI Taxonomy" id="1398200"/>
    <lineage>
        <taxon>Bacteria</taxon>
        <taxon>Pseudomonadati</taxon>
        <taxon>Pseudomonadota</taxon>
        <taxon>Gammaproteobacteria</taxon>
        <taxon>Enterobacterales</taxon>
        <taxon>Morganellaceae</taxon>
        <taxon>Xenorhabdus</taxon>
    </lineage>
</organism>
<protein>
    <submittedName>
        <fullName evidence="1">Uncharacterized protein</fullName>
    </submittedName>
</protein>
<evidence type="ECO:0000313" key="2">
    <source>
        <dbReference type="Proteomes" id="UP000028487"/>
    </source>
</evidence>
<proteinExistence type="predicted"/>
<accession>A0A077NS91</accession>